<dbReference type="OMA" id="RINEIKY"/>
<dbReference type="GO" id="GO:0005737">
    <property type="term" value="C:cytoplasm"/>
    <property type="evidence" value="ECO:0000318"/>
    <property type="project" value="GO_Central"/>
</dbReference>
<dbReference type="Gramene" id="KRH29546">
    <property type="protein sequence ID" value="KRH29546"/>
    <property type="gene ID" value="GLYMA_11G123200"/>
</dbReference>
<dbReference type="Gene3D" id="1.10.400.10">
    <property type="entry name" value="GI Alpha 1, domain 2-like"/>
    <property type="match status" value="1"/>
</dbReference>
<evidence type="ECO:0000256" key="3">
    <source>
        <dbReference type="ARBA" id="ARBA00023224"/>
    </source>
</evidence>
<reference evidence="6 7" key="1">
    <citation type="journal article" date="2010" name="Nature">
        <title>Genome sequence of the palaeopolyploid soybean.</title>
        <authorList>
            <person name="Schmutz J."/>
            <person name="Cannon S.B."/>
            <person name="Schlueter J."/>
            <person name="Ma J."/>
            <person name="Mitros T."/>
            <person name="Nelson W."/>
            <person name="Hyten D.L."/>
            <person name="Song Q."/>
            <person name="Thelen J.J."/>
            <person name="Cheng J."/>
            <person name="Xu D."/>
            <person name="Hellsten U."/>
            <person name="May G.D."/>
            <person name="Yu Y."/>
            <person name="Sakurai T."/>
            <person name="Umezawa T."/>
            <person name="Bhattacharyya M.K."/>
            <person name="Sandhu D."/>
            <person name="Valliyodan B."/>
            <person name="Lindquist E."/>
            <person name="Peto M."/>
            <person name="Grant D."/>
            <person name="Shu S."/>
            <person name="Goodstein D."/>
            <person name="Barry K."/>
            <person name="Futrell-Griggs M."/>
            <person name="Abernathy B."/>
            <person name="Du J."/>
            <person name="Tian Z."/>
            <person name="Zhu L."/>
            <person name="Gill N."/>
            <person name="Joshi T."/>
            <person name="Libault M."/>
            <person name="Sethuraman A."/>
            <person name="Zhang X.-C."/>
            <person name="Shinozaki K."/>
            <person name="Nguyen H.T."/>
            <person name="Wing R.A."/>
            <person name="Cregan P."/>
            <person name="Specht J."/>
            <person name="Grimwood J."/>
            <person name="Rokhsar D."/>
            <person name="Stacey G."/>
            <person name="Shoemaker R.C."/>
            <person name="Jackson S.A."/>
        </authorList>
    </citation>
    <scope>NUCLEOTIDE SEQUENCE</scope>
    <source>
        <strain evidence="7">cv. Williams 82</strain>
        <tissue evidence="6">Callus</tissue>
    </source>
</reference>
<dbReference type="Proteomes" id="UP000008827">
    <property type="component" value="Chromosome 11"/>
</dbReference>
<evidence type="ECO:0000256" key="5">
    <source>
        <dbReference type="PIRSR" id="PIRSR601019-2"/>
    </source>
</evidence>
<evidence type="ECO:0000256" key="1">
    <source>
        <dbReference type="ARBA" id="ARBA00022741"/>
    </source>
</evidence>
<evidence type="ECO:0000313" key="7">
    <source>
        <dbReference type="EnsemblPlants" id="KRH29546"/>
    </source>
</evidence>
<proteinExistence type="predicted"/>
<feature type="binding site" evidence="4">
    <location>
        <begin position="70"/>
        <end position="76"/>
    </location>
    <ligand>
        <name>GTP</name>
        <dbReference type="ChEBI" id="CHEBI:37565"/>
    </ligand>
</feature>
<dbReference type="SUPFAM" id="SSF47895">
    <property type="entry name" value="Transducin (alpha subunit), insertion domain"/>
    <property type="match status" value="1"/>
</dbReference>
<evidence type="ECO:0000313" key="8">
    <source>
        <dbReference type="Proteomes" id="UP000008827"/>
    </source>
</evidence>
<evidence type="ECO:0000313" key="6">
    <source>
        <dbReference type="EMBL" id="KRH29546.1"/>
    </source>
</evidence>
<dbReference type="SMR" id="A0A0R0HGB4"/>
<organism evidence="6">
    <name type="scientific">Glycine max</name>
    <name type="common">Soybean</name>
    <name type="synonym">Glycine hispida</name>
    <dbReference type="NCBI Taxonomy" id="3847"/>
    <lineage>
        <taxon>Eukaryota</taxon>
        <taxon>Viridiplantae</taxon>
        <taxon>Streptophyta</taxon>
        <taxon>Embryophyta</taxon>
        <taxon>Tracheophyta</taxon>
        <taxon>Spermatophyta</taxon>
        <taxon>Magnoliopsida</taxon>
        <taxon>eudicotyledons</taxon>
        <taxon>Gunneridae</taxon>
        <taxon>Pentapetalae</taxon>
        <taxon>rosids</taxon>
        <taxon>fabids</taxon>
        <taxon>Fabales</taxon>
        <taxon>Fabaceae</taxon>
        <taxon>Papilionoideae</taxon>
        <taxon>50 kb inversion clade</taxon>
        <taxon>NPAAA clade</taxon>
        <taxon>indigoferoid/millettioid clade</taxon>
        <taxon>Phaseoleae</taxon>
        <taxon>Glycine</taxon>
        <taxon>Glycine subgen. Soja</taxon>
    </lineage>
</organism>
<reference evidence="7" key="2">
    <citation type="submission" date="2018-02" db="UniProtKB">
        <authorList>
            <consortium name="EnsemblPlants"/>
        </authorList>
    </citation>
    <scope>IDENTIFICATION</scope>
    <source>
        <strain evidence="7">Williams 82</strain>
    </source>
</reference>
<dbReference type="EMBL" id="CM000844">
    <property type="protein sequence ID" value="KRH29546.1"/>
    <property type="molecule type" value="Genomic_DNA"/>
</dbReference>
<dbReference type="EnsemblPlants" id="KRH29546">
    <property type="protein sequence ID" value="KRH29546"/>
    <property type="gene ID" value="GLYMA_11G123200"/>
</dbReference>
<keyword evidence="3" id="KW-0807">Transducer</keyword>
<evidence type="ECO:0000256" key="2">
    <source>
        <dbReference type="ARBA" id="ARBA00023134"/>
    </source>
</evidence>
<dbReference type="GO" id="GO:0046872">
    <property type="term" value="F:metal ion binding"/>
    <property type="evidence" value="ECO:0007669"/>
    <property type="project" value="UniProtKB-KW"/>
</dbReference>
<dbReference type="GO" id="GO:0005834">
    <property type="term" value="C:heterotrimeric G-protein complex"/>
    <property type="evidence" value="ECO:0000318"/>
    <property type="project" value="GO_Central"/>
</dbReference>
<keyword evidence="5" id="KW-0479">Metal-binding</keyword>
<dbReference type="GO" id="GO:0031683">
    <property type="term" value="F:G-protein beta/gamma-subunit complex binding"/>
    <property type="evidence" value="ECO:0000318"/>
    <property type="project" value="GO_Central"/>
</dbReference>
<keyword evidence="1 4" id="KW-0547">Nucleotide-binding</keyword>
<name>A0A0R0HGB4_SOYBN</name>
<feature type="binding site" evidence="5">
    <location>
        <position position="76"/>
    </location>
    <ligand>
        <name>Mg(2+)</name>
        <dbReference type="ChEBI" id="CHEBI:18420"/>
    </ligand>
</feature>
<keyword evidence="8" id="KW-1185">Reference proteome</keyword>
<dbReference type="SUPFAM" id="SSF52540">
    <property type="entry name" value="P-loop containing nucleoside triphosphate hydrolases"/>
    <property type="match status" value="1"/>
</dbReference>
<dbReference type="GO" id="GO:0007188">
    <property type="term" value="P:adenylate cyclase-modulating G protein-coupled receptor signaling pathway"/>
    <property type="evidence" value="ECO:0000318"/>
    <property type="project" value="GO_Central"/>
</dbReference>
<dbReference type="SMART" id="SM00275">
    <property type="entry name" value="G_alpha"/>
    <property type="match status" value="1"/>
</dbReference>
<dbReference type="Gene3D" id="3.40.50.300">
    <property type="entry name" value="P-loop containing nucleotide triphosphate hydrolases"/>
    <property type="match status" value="1"/>
</dbReference>
<evidence type="ECO:0000256" key="4">
    <source>
        <dbReference type="PIRSR" id="PIRSR601019-1"/>
    </source>
</evidence>
<dbReference type="InterPro" id="IPR011025">
    <property type="entry name" value="GproteinA_insert"/>
</dbReference>
<dbReference type="PROSITE" id="PS51882">
    <property type="entry name" value="G_ALPHA"/>
    <property type="match status" value="1"/>
</dbReference>
<dbReference type="PANTHER" id="PTHR10218">
    <property type="entry name" value="GTP-BINDING PROTEIN ALPHA SUBUNIT"/>
    <property type="match status" value="1"/>
</dbReference>
<gene>
    <name evidence="6" type="ORF">GLYMA_11G123200</name>
</gene>
<dbReference type="PANTHER" id="PTHR10218:SF321">
    <property type="entry name" value="EXTRA-LARGE GUANINE NUCLEOTIDE-BINDING PROTEIN 2"/>
    <property type="match status" value="1"/>
</dbReference>
<reference evidence="6" key="3">
    <citation type="submission" date="2018-07" db="EMBL/GenBank/DDBJ databases">
        <title>WGS assembly of Glycine max.</title>
        <authorList>
            <person name="Schmutz J."/>
            <person name="Cannon S."/>
            <person name="Schlueter J."/>
            <person name="Ma J."/>
            <person name="Mitros T."/>
            <person name="Nelson W."/>
            <person name="Hyten D."/>
            <person name="Song Q."/>
            <person name="Thelen J."/>
            <person name="Cheng J."/>
            <person name="Xu D."/>
            <person name="Hellsten U."/>
            <person name="May G."/>
            <person name="Yu Y."/>
            <person name="Sakurai T."/>
            <person name="Umezawa T."/>
            <person name="Bhattacharyya M."/>
            <person name="Sandhu D."/>
            <person name="Valliyodan B."/>
            <person name="Lindquist E."/>
            <person name="Peto M."/>
            <person name="Grant D."/>
            <person name="Shu S."/>
            <person name="Goodstein D."/>
            <person name="Barry K."/>
            <person name="Futrell-Griggs M."/>
            <person name="Abernathy B."/>
            <person name="Du J."/>
            <person name="Tian Z."/>
            <person name="Zhu L."/>
            <person name="Gill N."/>
            <person name="Joshi T."/>
            <person name="Libault M."/>
            <person name="Sethuraman A."/>
            <person name="Zhang X."/>
            <person name="Shinozaki K."/>
            <person name="Nguyen H."/>
            <person name="Wing R."/>
            <person name="Cregan P."/>
            <person name="Specht J."/>
            <person name="Grimwood J."/>
            <person name="Rokhsar D."/>
            <person name="Stacey G."/>
            <person name="Shoemaker R."/>
            <person name="Jackson S."/>
        </authorList>
    </citation>
    <scope>NUCLEOTIDE SEQUENCE</scope>
    <source>
        <tissue evidence="6">Callus</tissue>
    </source>
</reference>
<dbReference type="GO" id="GO:0001664">
    <property type="term" value="F:G protein-coupled receptor binding"/>
    <property type="evidence" value="ECO:0000318"/>
    <property type="project" value="GO_Central"/>
</dbReference>
<dbReference type="InterPro" id="IPR001019">
    <property type="entry name" value="Gprotein_alpha_su"/>
</dbReference>
<accession>A0A0R0HGB4</accession>
<dbReference type="InterPro" id="IPR027417">
    <property type="entry name" value="P-loop_NTPase"/>
</dbReference>
<dbReference type="InParanoid" id="A0A0R0HGB4"/>
<protein>
    <submittedName>
        <fullName evidence="6 7">Uncharacterized protein</fullName>
    </submittedName>
</protein>
<dbReference type="GO" id="GO:0003924">
    <property type="term" value="F:GTPase activity"/>
    <property type="evidence" value="ECO:0000318"/>
    <property type="project" value="GO_Central"/>
</dbReference>
<sequence>MVSGNLDAIFPAAAREYAPLVEELWRDAAIQATYKRINEIKYLPRSASYFLERAVEISRIDYEPLDMDILYAEGITLSNGLSSMEFSYTVTGHEDSLDPEYEDDPSLRYQLTRVHPKSLGENYADVVLFSVALTDYDEYIVDSNGVSINKILAAKHLFESITTQRVFSNKKFLLLLTKFDLLEEKIEQVPLTQCEWFCDFDSVNIKRLVLINIAIILHYEKYNYHRS</sequence>
<dbReference type="AlphaFoldDB" id="A0A0R0HGB4"/>
<keyword evidence="5" id="KW-0460">Magnesium</keyword>
<keyword evidence="2 4" id="KW-0342">GTP-binding</keyword>
<dbReference type="Pfam" id="PF00503">
    <property type="entry name" value="G-alpha"/>
    <property type="match status" value="1"/>
</dbReference>
<dbReference type="GO" id="GO:0005525">
    <property type="term" value="F:GTP binding"/>
    <property type="evidence" value="ECO:0007669"/>
    <property type="project" value="UniProtKB-KW"/>
</dbReference>
<dbReference type="STRING" id="3847.A0A0R0HGB4"/>